<dbReference type="OrthoDB" id="7457784at2"/>
<dbReference type="PANTHER" id="PTHR48228">
    <property type="entry name" value="SUCCINYL-COA--D-CITRAMALATE COA-TRANSFERASE"/>
    <property type="match status" value="1"/>
</dbReference>
<keyword evidence="1" id="KW-0413">Isomerase</keyword>
<reference evidence="1 2" key="1">
    <citation type="submission" date="2019-07" db="EMBL/GenBank/DDBJ databases">
        <title>Whole genome shotgun sequence of Reyranella soli NBRC 108950.</title>
        <authorList>
            <person name="Hosoyama A."/>
            <person name="Uohara A."/>
            <person name="Ohji S."/>
            <person name="Ichikawa N."/>
        </authorList>
    </citation>
    <scope>NUCLEOTIDE SEQUENCE [LARGE SCALE GENOMIC DNA]</scope>
    <source>
        <strain evidence="1 2">NBRC 108950</strain>
    </source>
</reference>
<evidence type="ECO:0000313" key="2">
    <source>
        <dbReference type="Proteomes" id="UP000321058"/>
    </source>
</evidence>
<evidence type="ECO:0000313" key="1">
    <source>
        <dbReference type="EMBL" id="GEP56870.1"/>
    </source>
</evidence>
<dbReference type="GO" id="GO:0016853">
    <property type="term" value="F:isomerase activity"/>
    <property type="evidence" value="ECO:0007669"/>
    <property type="project" value="UniProtKB-KW"/>
</dbReference>
<dbReference type="AlphaFoldDB" id="A0A512ND45"/>
<dbReference type="InterPro" id="IPR044855">
    <property type="entry name" value="CoA-Trfase_III_dom3_sf"/>
</dbReference>
<dbReference type="Pfam" id="PF02515">
    <property type="entry name" value="CoA_transf_3"/>
    <property type="match status" value="1"/>
</dbReference>
<dbReference type="PANTHER" id="PTHR48228:SF5">
    <property type="entry name" value="ALPHA-METHYLACYL-COA RACEMASE"/>
    <property type="match status" value="1"/>
</dbReference>
<comment type="caution">
    <text evidence="1">The sequence shown here is derived from an EMBL/GenBank/DDBJ whole genome shotgun (WGS) entry which is preliminary data.</text>
</comment>
<proteinExistence type="predicted"/>
<protein>
    <submittedName>
        <fullName evidence="1">2-methylfumaryl-CoA isomerase</fullName>
    </submittedName>
</protein>
<sequence length="404" mass="43125">MTGILAGLRIVEGSAFIAAPLGGMTLAQLGADVIRFDDIKGGLDSDRWPITKDGRSIYWAGLNKGKRSIAVDLRNPRGHELLTALITAPGEGAGIFTTNMPARGWLSYEELAKKRADLIALNIVGARDGSAHVDYTVNAITGFPMVTGPVGHDGPVNAVAPPWDLATAYAGALAIVAAERHRRMTGQGQRIVLPLQDMALAATSALGYIGEAAVNNVDRPRFGNEIFGTFGRDFKTKDGRFVMICIFSDRHVDALAEAGGFAKAFKKIEASKGVDLKTDAGRWTARAELCAVIEPWVAAQTAAEVSAALKKAGALWAPYQSFRELAADKANVLDNPMFTVLDQPGIGRYPVAATPFQFGAFERQRPRVAPTLGQHTDEILSGILGLSDREIGKLHDDRVVAGPQ</sequence>
<dbReference type="InterPro" id="IPR023606">
    <property type="entry name" value="CoA-Trfase_III_dom_1_sf"/>
</dbReference>
<dbReference type="EMBL" id="BKAJ01000072">
    <property type="protein sequence ID" value="GEP56870.1"/>
    <property type="molecule type" value="Genomic_DNA"/>
</dbReference>
<keyword evidence="2" id="KW-1185">Reference proteome</keyword>
<dbReference type="Gene3D" id="3.40.50.10540">
    <property type="entry name" value="Crotonobetainyl-coa:carnitine coa-transferase, domain 1"/>
    <property type="match status" value="1"/>
</dbReference>
<dbReference type="InterPro" id="IPR003673">
    <property type="entry name" value="CoA-Trfase_fam_III"/>
</dbReference>
<dbReference type="RefSeq" id="WP_147151222.1">
    <property type="nucleotide sequence ID" value="NZ_BKAJ01000072.1"/>
</dbReference>
<organism evidence="1 2">
    <name type="scientific">Reyranella soli</name>
    <dbReference type="NCBI Taxonomy" id="1230389"/>
    <lineage>
        <taxon>Bacteria</taxon>
        <taxon>Pseudomonadati</taxon>
        <taxon>Pseudomonadota</taxon>
        <taxon>Alphaproteobacteria</taxon>
        <taxon>Hyphomicrobiales</taxon>
        <taxon>Reyranellaceae</taxon>
        <taxon>Reyranella</taxon>
    </lineage>
</organism>
<gene>
    <name evidence="1" type="primary">mct</name>
    <name evidence="1" type="ORF">RSO01_40360</name>
</gene>
<dbReference type="Proteomes" id="UP000321058">
    <property type="component" value="Unassembled WGS sequence"/>
</dbReference>
<name>A0A512ND45_9HYPH</name>
<dbReference type="SUPFAM" id="SSF89796">
    <property type="entry name" value="CoA-transferase family III (CaiB/BaiF)"/>
    <property type="match status" value="1"/>
</dbReference>
<dbReference type="Gene3D" id="3.30.1540.10">
    <property type="entry name" value="formyl-coa transferase, domain 3"/>
    <property type="match status" value="1"/>
</dbReference>
<dbReference type="InterPro" id="IPR050509">
    <property type="entry name" value="CoA-transferase_III"/>
</dbReference>
<accession>A0A512ND45</accession>